<comment type="caution">
    <text evidence="1">The sequence shown here is derived from an EMBL/GenBank/DDBJ whole genome shotgun (WGS) entry which is preliminary data.</text>
</comment>
<dbReference type="Proteomes" id="UP001241571">
    <property type="component" value="Unassembled WGS sequence"/>
</dbReference>
<proteinExistence type="predicted"/>
<dbReference type="RefSeq" id="WP_142976760.1">
    <property type="nucleotide sequence ID" value="NZ_BSYC01000005.1"/>
</dbReference>
<dbReference type="AlphaFoldDB" id="A0ABD4ZSU4"/>
<name>A0ABD4ZSU4_ENTGA</name>
<protein>
    <submittedName>
        <fullName evidence="1">Uncharacterized protein</fullName>
    </submittedName>
</protein>
<dbReference type="EMBL" id="JASUBT010000005">
    <property type="protein sequence ID" value="MDL4935750.1"/>
    <property type="molecule type" value="Genomic_DNA"/>
</dbReference>
<evidence type="ECO:0000313" key="1">
    <source>
        <dbReference type="EMBL" id="MDL4935750.1"/>
    </source>
</evidence>
<sequence length="119" mass="13804">MSEYYMFPDSCGMWLNFKVSVQLNRKFSVLEVGMQKVLEDRSHNLNNHMYYCYVAPVIAQLFYYYNSDIKAIAVLSKCVDYLQAESARNPVAKQLLDDFLQIANTAGVEYRTVTYKVNS</sequence>
<accession>A0ABD4ZSU4</accession>
<reference evidence="1 2" key="1">
    <citation type="submission" date="2023-06" db="EMBL/GenBank/DDBJ databases">
        <title>Acute promotion of culturable opportunistic pathogens and persistent increase of antibiotic resistance following antibiotic exposure in mouse gut microbiota.</title>
        <authorList>
            <person name="Li L."/>
            <person name="Wang B."/>
            <person name="Sun Y."/>
            <person name="Wang M."/>
            <person name="Xu H."/>
        </authorList>
    </citation>
    <scope>NUCLEOTIDE SEQUENCE [LARGE SCALE GENOMIC DNA]</scope>
    <source>
        <strain evidence="1 2">CRI2_2</strain>
    </source>
</reference>
<evidence type="ECO:0000313" key="2">
    <source>
        <dbReference type="Proteomes" id="UP001241571"/>
    </source>
</evidence>
<organism evidence="1 2">
    <name type="scientific">Enterococcus gallinarum</name>
    <dbReference type="NCBI Taxonomy" id="1353"/>
    <lineage>
        <taxon>Bacteria</taxon>
        <taxon>Bacillati</taxon>
        <taxon>Bacillota</taxon>
        <taxon>Bacilli</taxon>
        <taxon>Lactobacillales</taxon>
        <taxon>Enterococcaceae</taxon>
        <taxon>Enterococcus</taxon>
    </lineage>
</organism>
<gene>
    <name evidence="1" type="ORF">QRX88_08495</name>
</gene>